<sequence>MMPGVAHADDPASRDRVAFGGDAVVAPGEVVESVAAFGGDAIVAGRVEGDVVSFGGDVELAPTAEVLGSVSSLGGRVDADPSARWSSDGEAFVIPRPPSTGLGAFVEEAFRQAVAHGLLFLLALLLMGLAPERLGAMQVAIVRDPTRTALHGLAGYVASAMLIVALAITVIGIPAAVALALALPLATYVGLAASASVIGAALPVDRLKDRPVRQLAAGVLVLFVASLVPYLGTLTVIAAACLGTGALIRTRFGTTPPRELVGGPAVEVGPYRTSAA</sequence>
<feature type="transmembrane region" description="Helical" evidence="1">
    <location>
        <begin position="153"/>
        <end position="179"/>
    </location>
</feature>
<dbReference type="EMBL" id="CP011125">
    <property type="protein sequence ID" value="AKF08744.1"/>
    <property type="molecule type" value="Genomic_DNA"/>
</dbReference>
<feature type="domain" description="DUF8173" evidence="2">
    <location>
        <begin position="111"/>
        <end position="251"/>
    </location>
</feature>
<feature type="transmembrane region" description="Helical" evidence="1">
    <location>
        <begin position="185"/>
        <end position="203"/>
    </location>
</feature>
<gene>
    <name evidence="3" type="ORF">DB32_005893</name>
</gene>
<name>A0A0F6SGI3_9BACT</name>
<keyword evidence="1" id="KW-1133">Transmembrane helix</keyword>
<dbReference type="STRING" id="927083.DB32_005893"/>
<keyword evidence="4" id="KW-1185">Reference proteome</keyword>
<evidence type="ECO:0000313" key="3">
    <source>
        <dbReference type="EMBL" id="AKF08744.1"/>
    </source>
</evidence>
<organism evidence="3 4">
    <name type="scientific">Sandaracinus amylolyticus</name>
    <dbReference type="NCBI Taxonomy" id="927083"/>
    <lineage>
        <taxon>Bacteria</taxon>
        <taxon>Pseudomonadati</taxon>
        <taxon>Myxococcota</taxon>
        <taxon>Polyangia</taxon>
        <taxon>Polyangiales</taxon>
        <taxon>Sandaracinaceae</taxon>
        <taxon>Sandaracinus</taxon>
    </lineage>
</organism>
<dbReference type="Pfam" id="PF26514">
    <property type="entry name" value="DUF8173"/>
    <property type="match status" value="1"/>
</dbReference>
<feature type="transmembrane region" description="Helical" evidence="1">
    <location>
        <begin position="215"/>
        <end position="248"/>
    </location>
</feature>
<dbReference type="Proteomes" id="UP000034883">
    <property type="component" value="Chromosome"/>
</dbReference>
<protein>
    <recommendedName>
        <fullName evidence="2">DUF8173 domain-containing protein</fullName>
    </recommendedName>
</protein>
<keyword evidence="1" id="KW-0812">Transmembrane</keyword>
<evidence type="ECO:0000259" key="2">
    <source>
        <dbReference type="Pfam" id="PF26514"/>
    </source>
</evidence>
<dbReference type="KEGG" id="samy:DB32_005893"/>
<feature type="transmembrane region" description="Helical" evidence="1">
    <location>
        <begin position="113"/>
        <end position="132"/>
    </location>
</feature>
<keyword evidence="1" id="KW-0472">Membrane</keyword>
<proteinExistence type="predicted"/>
<dbReference type="InterPro" id="IPR058486">
    <property type="entry name" value="DUF8173"/>
</dbReference>
<dbReference type="AlphaFoldDB" id="A0A0F6SGI3"/>
<evidence type="ECO:0000256" key="1">
    <source>
        <dbReference type="SAM" id="Phobius"/>
    </source>
</evidence>
<reference evidence="3 4" key="1">
    <citation type="submission" date="2015-03" db="EMBL/GenBank/DDBJ databases">
        <title>Genome assembly of Sandaracinus amylolyticus DSM 53668.</title>
        <authorList>
            <person name="Sharma G."/>
            <person name="Subramanian S."/>
        </authorList>
    </citation>
    <scope>NUCLEOTIDE SEQUENCE [LARGE SCALE GENOMIC DNA]</scope>
    <source>
        <strain evidence="3 4">DSM 53668</strain>
    </source>
</reference>
<accession>A0A0F6SGI3</accession>
<evidence type="ECO:0000313" key="4">
    <source>
        <dbReference type="Proteomes" id="UP000034883"/>
    </source>
</evidence>